<name>A0A365P6B2_9FLAO</name>
<evidence type="ECO:0000313" key="3">
    <source>
        <dbReference type="Proteomes" id="UP000253319"/>
    </source>
</evidence>
<dbReference type="EMBL" id="QLST01000001">
    <property type="protein sequence ID" value="RBA29957.1"/>
    <property type="molecule type" value="Genomic_DNA"/>
</dbReference>
<feature type="transmembrane region" description="Helical" evidence="1">
    <location>
        <begin position="67"/>
        <end position="85"/>
    </location>
</feature>
<keyword evidence="1" id="KW-0472">Membrane</keyword>
<feature type="transmembrane region" description="Helical" evidence="1">
    <location>
        <begin position="259"/>
        <end position="277"/>
    </location>
</feature>
<feature type="transmembrane region" description="Helical" evidence="1">
    <location>
        <begin position="283"/>
        <end position="308"/>
    </location>
</feature>
<organism evidence="2 3">
    <name type="scientific">Flavobacterium tibetense</name>
    <dbReference type="NCBI Taxonomy" id="2233533"/>
    <lineage>
        <taxon>Bacteria</taxon>
        <taxon>Pseudomonadati</taxon>
        <taxon>Bacteroidota</taxon>
        <taxon>Flavobacteriia</taxon>
        <taxon>Flavobacteriales</taxon>
        <taxon>Flavobacteriaceae</taxon>
        <taxon>Flavobacterium</taxon>
    </lineage>
</organism>
<feature type="transmembrane region" description="Helical" evidence="1">
    <location>
        <begin position="219"/>
        <end position="239"/>
    </location>
</feature>
<proteinExistence type="predicted"/>
<keyword evidence="3" id="KW-1185">Reference proteome</keyword>
<feature type="transmembrane region" description="Helical" evidence="1">
    <location>
        <begin position="320"/>
        <end position="336"/>
    </location>
</feature>
<keyword evidence="1" id="KW-0812">Transmembrane</keyword>
<dbReference type="AlphaFoldDB" id="A0A365P6B2"/>
<feature type="transmembrane region" description="Helical" evidence="1">
    <location>
        <begin position="105"/>
        <end position="124"/>
    </location>
</feature>
<evidence type="ECO:0000256" key="1">
    <source>
        <dbReference type="SAM" id="Phobius"/>
    </source>
</evidence>
<dbReference type="RefSeq" id="WP_113987839.1">
    <property type="nucleotide sequence ID" value="NZ_QLST01000001.1"/>
</dbReference>
<comment type="caution">
    <text evidence="2">The sequence shown here is derived from an EMBL/GenBank/DDBJ whole genome shotgun (WGS) entry which is preliminary data.</text>
</comment>
<feature type="transmembrane region" description="Helical" evidence="1">
    <location>
        <begin position="178"/>
        <end position="207"/>
    </location>
</feature>
<gene>
    <name evidence="2" type="ORF">DPN68_01665</name>
</gene>
<protein>
    <submittedName>
        <fullName evidence="2">Uncharacterized protein</fullName>
    </submittedName>
</protein>
<sequence length="373" mass="42725">MSSFNCRNSIFLLTTLINPKPIMVVPGSIPNMMRSFANYFVSSFKFQVQSFCYFVTMIAIPHKAKQFLLVLVKLLIVSGALYYIVNQLQGEKAIDWRLISDYFSIKSLFFLLLLSVLNWVFEILKWQHLVSSFAKISFLESAKQSLGSLTASIFTPNRIGEYGAKALYFNKKRVRKIIFLNFIGNSSQMLVTTFFGVLGFVISSIVVSESLVWINFKFSMLHLLLLALFLFVVFLIFRFRNITIYGLSLQKISDAFKKLSVGFHVTTLQLSILRYLIFAHQFYFLLLIFDCEISYSLALATIFLMYFLASIIPSIHLMDVAIKGSVALFLFGKLGISEWKIITITSVMWLFNLVIPVVIGSLFVMKYQSNTKE</sequence>
<feature type="transmembrane region" description="Helical" evidence="1">
    <location>
        <begin position="342"/>
        <end position="365"/>
    </location>
</feature>
<dbReference type="Proteomes" id="UP000253319">
    <property type="component" value="Unassembled WGS sequence"/>
</dbReference>
<accession>A0A365P6B2</accession>
<keyword evidence="1" id="KW-1133">Transmembrane helix</keyword>
<reference evidence="2 3" key="1">
    <citation type="submission" date="2018-06" db="EMBL/GenBank/DDBJ databases">
        <title>Flavobacterium tibetense sp. nov., isolated from a wetland YonghuCo on Tibetan Plateau.</title>
        <authorList>
            <person name="Xing P."/>
            <person name="Phurbu D."/>
            <person name="Lu H."/>
        </authorList>
    </citation>
    <scope>NUCLEOTIDE SEQUENCE [LARGE SCALE GENOMIC DNA]</scope>
    <source>
        <strain evidence="2 3">YH5</strain>
    </source>
</reference>
<evidence type="ECO:0000313" key="2">
    <source>
        <dbReference type="EMBL" id="RBA29957.1"/>
    </source>
</evidence>